<dbReference type="STRING" id="1293891.TMES_10830"/>
<feature type="binding site" evidence="3">
    <location>
        <position position="23"/>
    </location>
    <ligand>
        <name>Zn(2+)</name>
        <dbReference type="ChEBI" id="CHEBI:29105"/>
    </ligand>
</feature>
<dbReference type="SUPFAM" id="SSF57716">
    <property type="entry name" value="Glucocorticoid receptor-like (DNA-binding domain)"/>
    <property type="match status" value="1"/>
</dbReference>
<dbReference type="GO" id="GO:0008270">
    <property type="term" value="F:zinc ion binding"/>
    <property type="evidence" value="ECO:0007669"/>
    <property type="project" value="UniProtKB-UniRule"/>
</dbReference>
<dbReference type="HAMAP" id="MF_00649">
    <property type="entry name" value="DNA_gyrase_inhibitor_YacG"/>
    <property type="match status" value="1"/>
</dbReference>
<comment type="function">
    <text evidence="3">Inhibits all the catalytic activities of DNA gyrase by preventing its interaction with DNA. Acts by binding directly to the C-terminal domain of GyrB, which probably disrupts DNA binding by the gyrase.</text>
</comment>
<dbReference type="InterPro" id="IPR013088">
    <property type="entry name" value="Znf_NHR/GATA"/>
</dbReference>
<feature type="binding site" evidence="3">
    <location>
        <position position="35"/>
    </location>
    <ligand>
        <name>Zn(2+)</name>
        <dbReference type="ChEBI" id="CHEBI:29105"/>
    </ligand>
</feature>
<comment type="caution">
    <text evidence="4">The sequence shown here is derived from an EMBL/GenBank/DDBJ whole genome shotgun (WGS) entry which is preliminary data.</text>
</comment>
<keyword evidence="1 3" id="KW-0479">Metal-binding</keyword>
<dbReference type="Proteomes" id="UP000193391">
    <property type="component" value="Unassembled WGS sequence"/>
</dbReference>
<dbReference type="GO" id="GO:0008657">
    <property type="term" value="F:DNA topoisomerase type II (double strand cut, ATP-hydrolyzing) inhibitor activity"/>
    <property type="evidence" value="ECO:0007669"/>
    <property type="project" value="UniProtKB-UniRule"/>
</dbReference>
<feature type="binding site" evidence="3">
    <location>
        <position position="20"/>
    </location>
    <ligand>
        <name>Zn(2+)</name>
        <dbReference type="ChEBI" id="CHEBI:29105"/>
    </ligand>
</feature>
<accession>A0A1Y2L0K9</accession>
<comment type="subunit">
    <text evidence="3">Interacts with GyrB.</text>
</comment>
<dbReference type="PANTHER" id="PTHR36150:SF1">
    <property type="entry name" value="DNA GYRASE INHIBITOR YACG"/>
    <property type="match status" value="1"/>
</dbReference>
<evidence type="ECO:0000256" key="2">
    <source>
        <dbReference type="ARBA" id="ARBA00022833"/>
    </source>
</evidence>
<gene>
    <name evidence="3" type="primary">yacG</name>
    <name evidence="4" type="ORF">TMES_10830</name>
</gene>
<evidence type="ECO:0000256" key="1">
    <source>
        <dbReference type="ARBA" id="ARBA00022723"/>
    </source>
</evidence>
<evidence type="ECO:0000313" key="5">
    <source>
        <dbReference type="Proteomes" id="UP000193391"/>
    </source>
</evidence>
<dbReference type="PANTHER" id="PTHR36150">
    <property type="entry name" value="DNA GYRASE INHIBITOR YACG"/>
    <property type="match status" value="1"/>
</dbReference>
<evidence type="ECO:0000313" key="4">
    <source>
        <dbReference type="EMBL" id="OSQ38354.1"/>
    </source>
</evidence>
<dbReference type="Gene3D" id="3.30.50.10">
    <property type="entry name" value="Erythroid Transcription Factor GATA-1, subunit A"/>
    <property type="match status" value="1"/>
</dbReference>
<evidence type="ECO:0000256" key="3">
    <source>
        <dbReference type="HAMAP-Rule" id="MF_00649"/>
    </source>
</evidence>
<keyword evidence="5" id="KW-1185">Reference proteome</keyword>
<feature type="binding site" evidence="3">
    <location>
        <position position="39"/>
    </location>
    <ligand>
        <name>Zn(2+)</name>
        <dbReference type="ChEBI" id="CHEBI:29105"/>
    </ligand>
</feature>
<comment type="cofactor">
    <cofactor evidence="3">
        <name>Zn(2+)</name>
        <dbReference type="ChEBI" id="CHEBI:29105"/>
    </cofactor>
    <text evidence="3">Binds 1 zinc ion.</text>
</comment>
<dbReference type="EMBL" id="JFKA01000004">
    <property type="protein sequence ID" value="OSQ38354.1"/>
    <property type="molecule type" value="Genomic_DNA"/>
</dbReference>
<protein>
    <recommendedName>
        <fullName evidence="3">DNA gyrase inhibitor YacG</fullName>
    </recommendedName>
</protein>
<organism evidence="4 5">
    <name type="scientific">Thalassospira mesophila</name>
    <dbReference type="NCBI Taxonomy" id="1293891"/>
    <lineage>
        <taxon>Bacteria</taxon>
        <taxon>Pseudomonadati</taxon>
        <taxon>Pseudomonadota</taxon>
        <taxon>Alphaproteobacteria</taxon>
        <taxon>Rhodospirillales</taxon>
        <taxon>Thalassospiraceae</taxon>
        <taxon>Thalassospira</taxon>
    </lineage>
</organism>
<proteinExistence type="inferred from homology"/>
<name>A0A1Y2L0K9_9PROT</name>
<comment type="similarity">
    <text evidence="3">Belongs to the DNA gyrase inhibitor YacG family.</text>
</comment>
<keyword evidence="2 3" id="KW-0862">Zinc</keyword>
<dbReference type="Pfam" id="PF03884">
    <property type="entry name" value="YacG"/>
    <property type="match status" value="1"/>
</dbReference>
<reference evidence="4 5" key="1">
    <citation type="submission" date="2014-03" db="EMBL/GenBank/DDBJ databases">
        <title>The draft genome sequence of Thalassospira mesophila JCM 18969.</title>
        <authorList>
            <person name="Lai Q."/>
            <person name="Shao Z."/>
        </authorList>
    </citation>
    <scope>NUCLEOTIDE SEQUENCE [LARGE SCALE GENOMIC DNA]</scope>
    <source>
        <strain evidence="4 5">JCM 18969</strain>
    </source>
</reference>
<dbReference type="GO" id="GO:0006355">
    <property type="term" value="P:regulation of DNA-templated transcription"/>
    <property type="evidence" value="ECO:0007669"/>
    <property type="project" value="InterPro"/>
</dbReference>
<sequence>MAGKMTASGTSKAQSTITQCTMCGAPVVEKYKPFCSKRCADLDLGKWLNASYAVPASEPPEYLEDLEDEDEF</sequence>
<dbReference type="AlphaFoldDB" id="A0A1Y2L0K9"/>
<dbReference type="InterPro" id="IPR005584">
    <property type="entry name" value="DNA_gyrase_inhibitor_YacG"/>
</dbReference>